<protein>
    <submittedName>
        <fullName evidence="5">STML1 protein</fullName>
    </submittedName>
</protein>
<keyword evidence="6" id="KW-1185">Reference proteome</keyword>
<feature type="region of interest" description="Disordered" evidence="2">
    <location>
        <begin position="270"/>
        <end position="300"/>
    </location>
</feature>
<proteinExistence type="inferred from homology"/>
<dbReference type="GO" id="GO:0005886">
    <property type="term" value="C:plasma membrane"/>
    <property type="evidence" value="ECO:0007669"/>
    <property type="project" value="InterPro"/>
</dbReference>
<dbReference type="PANTHER" id="PTHR10264:SF130">
    <property type="entry name" value="STOMATIN-LIKE PROTEIN 1"/>
    <property type="match status" value="1"/>
</dbReference>
<evidence type="ECO:0000259" key="4">
    <source>
        <dbReference type="SMART" id="SM00244"/>
    </source>
</evidence>
<feature type="transmembrane region" description="Helical" evidence="3">
    <location>
        <begin position="55"/>
        <end position="84"/>
    </location>
</feature>
<dbReference type="InterPro" id="IPR043202">
    <property type="entry name" value="Band-7_stomatin-like"/>
</dbReference>
<dbReference type="PANTHER" id="PTHR10264">
    <property type="entry name" value="BAND 7 PROTEIN-RELATED"/>
    <property type="match status" value="1"/>
</dbReference>
<dbReference type="InterPro" id="IPR036013">
    <property type="entry name" value="Band_7/SPFH_dom_sf"/>
</dbReference>
<dbReference type="AlphaFoldDB" id="A0A7L2HRE5"/>
<keyword evidence="3" id="KW-1133">Transmembrane helix</keyword>
<dbReference type="SUPFAM" id="SSF55718">
    <property type="entry name" value="SCP-like"/>
    <property type="match status" value="1"/>
</dbReference>
<comment type="caution">
    <text evidence="5">The sequence shown here is derived from an EMBL/GenBank/DDBJ whole genome shotgun (WGS) entry which is preliminary data.</text>
</comment>
<comment type="similarity">
    <text evidence="1">Belongs to the band 7/mec-2 family.</text>
</comment>
<dbReference type="InterPro" id="IPR003033">
    <property type="entry name" value="SCP2_sterol-bd_dom"/>
</dbReference>
<organism evidence="5 6">
    <name type="scientific">Sagittarius serpentarius</name>
    <name type="common">Secretary bird</name>
    <dbReference type="NCBI Taxonomy" id="56258"/>
    <lineage>
        <taxon>Eukaryota</taxon>
        <taxon>Metazoa</taxon>
        <taxon>Chordata</taxon>
        <taxon>Craniata</taxon>
        <taxon>Vertebrata</taxon>
        <taxon>Euteleostomi</taxon>
        <taxon>Archelosauria</taxon>
        <taxon>Archosauria</taxon>
        <taxon>Dinosauria</taxon>
        <taxon>Saurischia</taxon>
        <taxon>Theropoda</taxon>
        <taxon>Coelurosauria</taxon>
        <taxon>Aves</taxon>
        <taxon>Neognathae</taxon>
        <taxon>Neoaves</taxon>
        <taxon>Telluraves</taxon>
        <taxon>Accipitrimorphae</taxon>
        <taxon>Accipitriformes</taxon>
        <taxon>Sagittariidae</taxon>
        <taxon>Sagittarius</taxon>
    </lineage>
</organism>
<sequence>MFSRSGYQALPLGDFDRFQQSSIGLYGAQKGFFSFGSKQDPLGPAGNTADSSQGWLSWICHGIITALVFLLMVVTFPISGWFALKIVPAYERMIIFRLGRIRAPQGPGVVLLLPFIDHWQRVDLRTRAFNVPPCKLTSKDGAVISMGANVQFRVWDPVLSVMMVKDLIAATRMTAQNAMTKTLMKKSLREIQAEKLRIGEQLLLEINDMTKSWGLEVDRVELSMEAVLQPPRENLVGSPATMPPVPRLDSTFQQLAAHFFNNTLALAGSGTGAPEAADSTEMVNEVEPPTAPLLAAPGSARRKPSADELLSAAEPVLSEALVGQVGASYQVNVALPSGAQSTYFIDLSSGSGRAGRGVPEGSPDVILEVAEKDLQDLFLGDLRPLSAYMSGRLQVKGDLHLALKLEELVKAMKQRR</sequence>
<keyword evidence="3" id="KW-0472">Membrane</keyword>
<keyword evidence="3" id="KW-0812">Transmembrane</keyword>
<reference evidence="5 6" key="1">
    <citation type="submission" date="2019-09" db="EMBL/GenBank/DDBJ databases">
        <title>Bird 10,000 Genomes (B10K) Project - Family phase.</title>
        <authorList>
            <person name="Zhang G."/>
        </authorList>
    </citation>
    <scope>NUCLEOTIDE SEQUENCE [LARGE SCALE GENOMIC DNA]</scope>
    <source>
        <strain evidence="5">B10K-DU-011-38</strain>
        <tissue evidence="5">Muscle</tissue>
    </source>
</reference>
<dbReference type="Pfam" id="PF02036">
    <property type="entry name" value="SCP2"/>
    <property type="match status" value="1"/>
</dbReference>
<feature type="non-terminal residue" evidence="5">
    <location>
        <position position="1"/>
    </location>
</feature>
<dbReference type="Proteomes" id="UP000539599">
    <property type="component" value="Unassembled WGS sequence"/>
</dbReference>
<dbReference type="InterPro" id="IPR036527">
    <property type="entry name" value="SCP2_sterol-bd_dom_sf"/>
</dbReference>
<feature type="domain" description="Band 7" evidence="4">
    <location>
        <begin position="82"/>
        <end position="242"/>
    </location>
</feature>
<dbReference type="EMBL" id="VWYJ01024492">
    <property type="protein sequence ID" value="NXR01894.1"/>
    <property type="molecule type" value="Genomic_DNA"/>
</dbReference>
<dbReference type="CDD" id="cd13436">
    <property type="entry name" value="SPFH_SLP-1"/>
    <property type="match status" value="1"/>
</dbReference>
<dbReference type="Pfam" id="PF01145">
    <property type="entry name" value="Band_7"/>
    <property type="match status" value="1"/>
</dbReference>
<evidence type="ECO:0000256" key="1">
    <source>
        <dbReference type="ARBA" id="ARBA00008164"/>
    </source>
</evidence>
<dbReference type="Gene3D" id="3.30.479.30">
    <property type="entry name" value="Band 7 domain"/>
    <property type="match status" value="1"/>
</dbReference>
<dbReference type="InterPro" id="IPR001107">
    <property type="entry name" value="Band_7"/>
</dbReference>
<gene>
    <name evidence="5" type="primary">Stoml1</name>
    <name evidence="5" type="ORF">SAGSER_R00348</name>
</gene>
<dbReference type="SUPFAM" id="SSF117892">
    <property type="entry name" value="Band 7/SPFH domain"/>
    <property type="match status" value="1"/>
</dbReference>
<evidence type="ECO:0000313" key="5">
    <source>
        <dbReference type="EMBL" id="NXR01894.1"/>
    </source>
</evidence>
<dbReference type="InterPro" id="IPR001972">
    <property type="entry name" value="Stomatin_HflK_fam"/>
</dbReference>
<dbReference type="Gene3D" id="3.30.1050.10">
    <property type="entry name" value="SCP2 sterol-binding domain"/>
    <property type="match status" value="1"/>
</dbReference>
<evidence type="ECO:0000256" key="3">
    <source>
        <dbReference type="SAM" id="Phobius"/>
    </source>
</evidence>
<name>A0A7L2HRE5_SAGSE</name>
<dbReference type="PRINTS" id="PR00721">
    <property type="entry name" value="STOMATIN"/>
</dbReference>
<feature type="non-terminal residue" evidence="5">
    <location>
        <position position="416"/>
    </location>
</feature>
<dbReference type="FunFam" id="3.30.479.30:FF:000011">
    <property type="entry name" value="stomatin-like protein 1 isoform X1"/>
    <property type="match status" value="1"/>
</dbReference>
<evidence type="ECO:0000256" key="2">
    <source>
        <dbReference type="SAM" id="MobiDB-lite"/>
    </source>
</evidence>
<evidence type="ECO:0000313" key="6">
    <source>
        <dbReference type="Proteomes" id="UP000539599"/>
    </source>
</evidence>
<dbReference type="SMART" id="SM00244">
    <property type="entry name" value="PHB"/>
    <property type="match status" value="1"/>
</dbReference>
<accession>A0A7L2HRE5</accession>